<dbReference type="AlphaFoldDB" id="A0A444USE7"/>
<comment type="caution">
    <text evidence="2">The sequence shown here is derived from an EMBL/GenBank/DDBJ whole genome shotgun (WGS) entry which is preliminary data.</text>
</comment>
<keyword evidence="3" id="KW-1185">Reference proteome</keyword>
<evidence type="ECO:0000313" key="2">
    <source>
        <dbReference type="EMBL" id="RXM91079.1"/>
    </source>
</evidence>
<dbReference type="Proteomes" id="UP000289886">
    <property type="component" value="Unassembled WGS sequence"/>
</dbReference>
<feature type="region of interest" description="Disordered" evidence="1">
    <location>
        <begin position="1"/>
        <end position="42"/>
    </location>
</feature>
<proteinExistence type="predicted"/>
<reference evidence="2 3" key="1">
    <citation type="submission" date="2019-01" db="EMBL/GenBank/DDBJ databases">
        <title>Draft Genome and Complete Hox-Cluster Characterization of the Sterlet Sturgeon (Acipenser ruthenus).</title>
        <authorList>
            <person name="Wei Q."/>
        </authorList>
    </citation>
    <scope>NUCLEOTIDE SEQUENCE [LARGE SCALE GENOMIC DNA]</scope>
    <source>
        <strain evidence="2">WHYD16114868_AA</strain>
        <tissue evidence="2">Blood</tissue>
    </source>
</reference>
<organism evidence="2 3">
    <name type="scientific">Acipenser ruthenus</name>
    <name type="common">Sterlet sturgeon</name>
    <dbReference type="NCBI Taxonomy" id="7906"/>
    <lineage>
        <taxon>Eukaryota</taxon>
        <taxon>Metazoa</taxon>
        <taxon>Chordata</taxon>
        <taxon>Craniata</taxon>
        <taxon>Vertebrata</taxon>
        <taxon>Euteleostomi</taxon>
        <taxon>Actinopterygii</taxon>
        <taxon>Chondrostei</taxon>
        <taxon>Acipenseriformes</taxon>
        <taxon>Acipenseridae</taxon>
        <taxon>Acipenser</taxon>
    </lineage>
</organism>
<accession>A0A444USE7</accession>
<feature type="compositionally biased region" description="Polar residues" evidence="1">
    <location>
        <begin position="12"/>
        <end position="41"/>
    </location>
</feature>
<sequence>MVRPPLFPLSGVSVTSEQDSTPLPTIQGVNPHQSKRLQAQDTPPERLYCKDWTLNKLIKTHLKNGSEIPAGSNRESLFIFYCNSISAEHLIPPAYDSTASTTITPYPCRSSAA</sequence>
<protein>
    <submittedName>
        <fullName evidence="2">Uncharacterized protein</fullName>
    </submittedName>
</protein>
<name>A0A444USE7_ACIRT</name>
<gene>
    <name evidence="2" type="ORF">EOD39_21548</name>
</gene>
<evidence type="ECO:0000256" key="1">
    <source>
        <dbReference type="SAM" id="MobiDB-lite"/>
    </source>
</evidence>
<evidence type="ECO:0000313" key="3">
    <source>
        <dbReference type="Proteomes" id="UP000289886"/>
    </source>
</evidence>
<dbReference type="EMBL" id="SCEB01010491">
    <property type="protein sequence ID" value="RXM91079.1"/>
    <property type="molecule type" value="Genomic_DNA"/>
</dbReference>